<dbReference type="InterPro" id="IPR047057">
    <property type="entry name" value="MerR_fam"/>
</dbReference>
<keyword evidence="5" id="KW-0614">Plasmid</keyword>
<keyword evidence="6" id="KW-1185">Reference proteome</keyword>
<feature type="domain" description="HTH merR-type" evidence="4">
    <location>
        <begin position="87"/>
        <end position="159"/>
    </location>
</feature>
<dbReference type="InterPro" id="IPR000551">
    <property type="entry name" value="MerR-type_HTH_dom"/>
</dbReference>
<evidence type="ECO:0000256" key="3">
    <source>
        <dbReference type="ARBA" id="ARBA00023163"/>
    </source>
</evidence>
<dbReference type="PROSITE" id="PS50937">
    <property type="entry name" value="HTH_MERR_2"/>
    <property type="match status" value="1"/>
</dbReference>
<sequence>MGYISLYIDIHILHLMNPSPTILIYTSPYLLETYTCNLHGLPDSMGVVYNSSKRSILQRIDTSLNKFGEGLQYEGRVIVNENVFEKAYTIKEFSDATGVPQNTLRNWEEKLGDAFMVPRDPHDNRFYTDRHLELVRLIQKWRDSEYELSFTQIKQMLLHMNAAGSTTGMFMPPSGGEEGSNSLVSVSQSNSQSLQIQEVQQLVVDMEARMQQFFGHLDQVLVKHAETTQEFVRNEIETLKNSQASRDESLIQQIESKFHEKIQEEHKEIVSNVNLMKDEFKSQVETTTANSKQQLEELMATTKSQLQQQLEENMKKWAVISREDLENSNRKKRKGFLGLFGRGD</sequence>
<dbReference type="PANTHER" id="PTHR30204">
    <property type="entry name" value="REDOX-CYCLING DRUG-SENSING TRANSCRIPTIONAL ACTIVATOR SOXR"/>
    <property type="match status" value="1"/>
</dbReference>
<protein>
    <submittedName>
        <fullName evidence="5">MerR family transcriptional regulator</fullName>
    </submittedName>
</protein>
<keyword evidence="1" id="KW-0805">Transcription regulation</keyword>
<reference evidence="5 6" key="1">
    <citation type="submission" date="2018-09" db="EMBL/GenBank/DDBJ databases">
        <title>Genome Sequence of Paenibacillus lautus Strain E7593-69, Azo Dye-Degrading Bacteria, Isolated from Commercial Tattoo Inks.</title>
        <authorList>
            <person name="Nho S.W."/>
            <person name="Kim S.-J."/>
            <person name="Kweon O."/>
            <person name="Cerniglia C.E."/>
        </authorList>
    </citation>
    <scope>NUCLEOTIDE SEQUENCE [LARGE SCALE GENOMIC DNA]</scope>
    <source>
        <strain evidence="5 6">E7593-69</strain>
        <plasmid evidence="5 6">pAZOPL1</plasmid>
    </source>
</reference>
<dbReference type="GO" id="GO:0003677">
    <property type="term" value="F:DNA binding"/>
    <property type="evidence" value="ECO:0007669"/>
    <property type="project" value="UniProtKB-KW"/>
</dbReference>
<geneLocation type="plasmid" evidence="5 6">
    <name>pAZOPL1</name>
</geneLocation>
<dbReference type="SUPFAM" id="SSF46955">
    <property type="entry name" value="Putative DNA-binding domain"/>
    <property type="match status" value="1"/>
</dbReference>
<dbReference type="Proteomes" id="UP000266552">
    <property type="component" value="Plasmid pAZOPL1"/>
</dbReference>
<evidence type="ECO:0000313" key="5">
    <source>
        <dbReference type="EMBL" id="AYB48041.1"/>
    </source>
</evidence>
<dbReference type="SMART" id="SM00422">
    <property type="entry name" value="HTH_MERR"/>
    <property type="match status" value="1"/>
</dbReference>
<dbReference type="EMBL" id="CP032413">
    <property type="protein sequence ID" value="AYB48041.1"/>
    <property type="molecule type" value="Genomic_DNA"/>
</dbReference>
<keyword evidence="2" id="KW-0238">DNA-binding</keyword>
<dbReference type="GO" id="GO:0003700">
    <property type="term" value="F:DNA-binding transcription factor activity"/>
    <property type="evidence" value="ECO:0007669"/>
    <property type="project" value="InterPro"/>
</dbReference>
<dbReference type="InterPro" id="IPR009061">
    <property type="entry name" value="DNA-bd_dom_put_sf"/>
</dbReference>
<accession>A0A385TX34</accession>
<evidence type="ECO:0000256" key="2">
    <source>
        <dbReference type="ARBA" id="ARBA00023125"/>
    </source>
</evidence>
<dbReference type="Pfam" id="PF13411">
    <property type="entry name" value="MerR_1"/>
    <property type="match status" value="1"/>
</dbReference>
<keyword evidence="3" id="KW-0804">Transcription</keyword>
<name>A0A385TX34_PAELA</name>
<organism evidence="5 6">
    <name type="scientific">Paenibacillus lautus</name>
    <name type="common">Bacillus lautus</name>
    <dbReference type="NCBI Taxonomy" id="1401"/>
    <lineage>
        <taxon>Bacteria</taxon>
        <taxon>Bacillati</taxon>
        <taxon>Bacillota</taxon>
        <taxon>Bacilli</taxon>
        <taxon>Bacillales</taxon>
        <taxon>Paenibacillaceae</taxon>
        <taxon>Paenibacillus</taxon>
    </lineage>
</organism>
<dbReference type="Gene3D" id="1.10.1660.10">
    <property type="match status" value="1"/>
</dbReference>
<dbReference type="AlphaFoldDB" id="A0A385TX34"/>
<proteinExistence type="predicted"/>
<evidence type="ECO:0000256" key="1">
    <source>
        <dbReference type="ARBA" id="ARBA00023015"/>
    </source>
</evidence>
<evidence type="ECO:0000259" key="4">
    <source>
        <dbReference type="PROSITE" id="PS50937"/>
    </source>
</evidence>
<dbReference type="PANTHER" id="PTHR30204:SF67">
    <property type="entry name" value="HTH-TYPE TRANSCRIPTIONAL REGULATOR MLRA-RELATED"/>
    <property type="match status" value="1"/>
</dbReference>
<evidence type="ECO:0000313" key="6">
    <source>
        <dbReference type="Proteomes" id="UP000266552"/>
    </source>
</evidence>
<gene>
    <name evidence="5" type="ORF">D5F53_32465</name>
</gene>
<dbReference type="KEGG" id="plw:D5F53_32465"/>